<feature type="region of interest" description="Disordered" evidence="1">
    <location>
        <begin position="51"/>
        <end position="70"/>
    </location>
</feature>
<keyword evidence="3" id="KW-1185">Reference proteome</keyword>
<name>A0A640UMH2_9ACTN</name>
<feature type="compositionally biased region" description="Gly residues" evidence="1">
    <location>
        <begin position="1"/>
        <end position="18"/>
    </location>
</feature>
<evidence type="ECO:0000256" key="1">
    <source>
        <dbReference type="SAM" id="MobiDB-lite"/>
    </source>
</evidence>
<comment type="caution">
    <text evidence="2">The sequence shown here is derived from an EMBL/GenBank/DDBJ whole genome shotgun (WGS) entry which is preliminary data.</text>
</comment>
<reference evidence="2 3" key="1">
    <citation type="submission" date="2019-12" db="EMBL/GenBank/DDBJ databases">
        <title>Whole genome shotgun sequence of Streptomyces tubercidicus NBRC 13090.</title>
        <authorList>
            <person name="Ichikawa N."/>
            <person name="Kimura A."/>
            <person name="Kitahashi Y."/>
            <person name="Komaki H."/>
            <person name="Tamura T."/>
        </authorList>
    </citation>
    <scope>NUCLEOTIDE SEQUENCE [LARGE SCALE GENOMIC DNA]</scope>
    <source>
        <strain evidence="2 3">NBRC 13090</strain>
    </source>
</reference>
<organism evidence="2 3">
    <name type="scientific">Streptomyces tubercidicus</name>
    <dbReference type="NCBI Taxonomy" id="47759"/>
    <lineage>
        <taxon>Bacteria</taxon>
        <taxon>Bacillati</taxon>
        <taxon>Actinomycetota</taxon>
        <taxon>Actinomycetes</taxon>
        <taxon>Kitasatosporales</taxon>
        <taxon>Streptomycetaceae</taxon>
        <taxon>Streptomyces</taxon>
    </lineage>
</organism>
<protein>
    <submittedName>
        <fullName evidence="2">Uncharacterized protein</fullName>
    </submittedName>
</protein>
<dbReference type="EMBL" id="BLIR01000001">
    <property type="protein sequence ID" value="GFE36554.1"/>
    <property type="molecule type" value="Genomic_DNA"/>
</dbReference>
<accession>A0A640UMH2</accession>
<sequence>MEGGGEANGAPHYGGPGDALGRRRENPSIRQYGVMQGQLGLVHVPRGGVGRVPVQPGSVHPLKAAPIQRW</sequence>
<gene>
    <name evidence="2" type="ORF">Stube_12270</name>
</gene>
<dbReference type="AlphaFoldDB" id="A0A640UMH2"/>
<dbReference type="Proteomes" id="UP000431826">
    <property type="component" value="Unassembled WGS sequence"/>
</dbReference>
<evidence type="ECO:0000313" key="2">
    <source>
        <dbReference type="EMBL" id="GFE36554.1"/>
    </source>
</evidence>
<evidence type="ECO:0000313" key="3">
    <source>
        <dbReference type="Proteomes" id="UP000431826"/>
    </source>
</evidence>
<feature type="region of interest" description="Disordered" evidence="1">
    <location>
        <begin position="1"/>
        <end position="27"/>
    </location>
</feature>
<proteinExistence type="predicted"/>